<evidence type="ECO:0000313" key="2">
    <source>
        <dbReference type="EMBL" id="KAL0106121.1"/>
    </source>
</evidence>
<evidence type="ECO:0000256" key="1">
    <source>
        <dbReference type="SAM" id="MobiDB-lite"/>
    </source>
</evidence>
<proteinExistence type="predicted"/>
<evidence type="ECO:0000313" key="3">
    <source>
        <dbReference type="Proteomes" id="UP001430953"/>
    </source>
</evidence>
<feature type="region of interest" description="Disordered" evidence="1">
    <location>
        <begin position="61"/>
        <end position="81"/>
    </location>
</feature>
<dbReference type="Proteomes" id="UP001430953">
    <property type="component" value="Unassembled WGS sequence"/>
</dbReference>
<name>A0AAW2EUP0_9HYME</name>
<comment type="caution">
    <text evidence="2">The sequence shown here is derived from an EMBL/GenBank/DDBJ whole genome shotgun (WGS) entry which is preliminary data.</text>
</comment>
<organism evidence="2 3">
    <name type="scientific">Cardiocondyla obscurior</name>
    <dbReference type="NCBI Taxonomy" id="286306"/>
    <lineage>
        <taxon>Eukaryota</taxon>
        <taxon>Metazoa</taxon>
        <taxon>Ecdysozoa</taxon>
        <taxon>Arthropoda</taxon>
        <taxon>Hexapoda</taxon>
        <taxon>Insecta</taxon>
        <taxon>Pterygota</taxon>
        <taxon>Neoptera</taxon>
        <taxon>Endopterygota</taxon>
        <taxon>Hymenoptera</taxon>
        <taxon>Apocrita</taxon>
        <taxon>Aculeata</taxon>
        <taxon>Formicoidea</taxon>
        <taxon>Formicidae</taxon>
        <taxon>Myrmicinae</taxon>
        <taxon>Cardiocondyla</taxon>
    </lineage>
</organism>
<dbReference type="AlphaFoldDB" id="A0AAW2EUP0"/>
<protein>
    <recommendedName>
        <fullName evidence="4">Secreted protein</fullName>
    </recommendedName>
</protein>
<reference evidence="2 3" key="1">
    <citation type="submission" date="2023-03" db="EMBL/GenBank/DDBJ databases">
        <title>High recombination rates correlate with genetic variation in Cardiocondyla obscurior ants.</title>
        <authorList>
            <person name="Errbii M."/>
        </authorList>
    </citation>
    <scope>NUCLEOTIDE SEQUENCE [LARGE SCALE GENOMIC DNA]</scope>
    <source>
        <strain evidence="2">Alpha-2009</strain>
        <tissue evidence="2">Whole body</tissue>
    </source>
</reference>
<dbReference type="EMBL" id="JADYXP020000018">
    <property type="protein sequence ID" value="KAL0106121.1"/>
    <property type="molecule type" value="Genomic_DNA"/>
</dbReference>
<keyword evidence="3" id="KW-1185">Reference proteome</keyword>
<evidence type="ECO:0008006" key="4">
    <source>
        <dbReference type="Google" id="ProtNLM"/>
    </source>
</evidence>
<accession>A0AAW2EUP0</accession>
<gene>
    <name evidence="2" type="ORF">PUN28_016093</name>
</gene>
<sequence length="81" mass="9344">MRELGNLELRRFSSVILRVLAAAAATCWHPSHTGRVRGPTSPGTAYVKIGPTWASATFLVRHHLKKKKRKKEKRKRKKRER</sequence>